<dbReference type="AlphaFoldDB" id="T1B9I0"/>
<dbReference type="SUPFAM" id="SSF143437">
    <property type="entry name" value="THUMP domain-like"/>
    <property type="match status" value="1"/>
</dbReference>
<dbReference type="GO" id="GO:0003723">
    <property type="term" value="F:RNA binding"/>
    <property type="evidence" value="ECO:0007669"/>
    <property type="project" value="InterPro"/>
</dbReference>
<dbReference type="Pfam" id="PF02568">
    <property type="entry name" value="ThiI"/>
    <property type="match status" value="1"/>
</dbReference>
<keyword evidence="2" id="KW-0067">ATP-binding</keyword>
<dbReference type="Gene3D" id="3.30.2130.30">
    <property type="match status" value="1"/>
</dbReference>
<protein>
    <submittedName>
        <fullName evidence="4">Thiamine biosynthesis/tRNA modification protein ThiI</fullName>
    </submittedName>
</protein>
<proteinExistence type="predicted"/>
<dbReference type="InterPro" id="IPR014729">
    <property type="entry name" value="Rossmann-like_a/b/a_fold"/>
</dbReference>
<dbReference type="InterPro" id="IPR054173">
    <property type="entry name" value="ThiI_fer"/>
</dbReference>
<gene>
    <name evidence="4" type="ORF">B2A_07582</name>
</gene>
<dbReference type="GO" id="GO:0005524">
    <property type="term" value="F:ATP binding"/>
    <property type="evidence" value="ECO:0007669"/>
    <property type="project" value="UniProtKB-KW"/>
</dbReference>
<keyword evidence="1" id="KW-0547">Nucleotide-binding</keyword>
<reference evidence="4" key="1">
    <citation type="submission" date="2013-08" db="EMBL/GenBank/DDBJ databases">
        <authorList>
            <person name="Mendez C."/>
            <person name="Richter M."/>
            <person name="Ferrer M."/>
            <person name="Sanchez J."/>
        </authorList>
    </citation>
    <scope>NUCLEOTIDE SEQUENCE</scope>
</reference>
<organism evidence="4">
    <name type="scientific">mine drainage metagenome</name>
    <dbReference type="NCBI Taxonomy" id="410659"/>
    <lineage>
        <taxon>unclassified sequences</taxon>
        <taxon>metagenomes</taxon>
        <taxon>ecological metagenomes</taxon>
    </lineage>
</organism>
<dbReference type="GO" id="GO:0002937">
    <property type="term" value="P:tRNA 4-thiouridine biosynthesis"/>
    <property type="evidence" value="ECO:0007669"/>
    <property type="project" value="TreeGrafter"/>
</dbReference>
<dbReference type="GO" id="GO:0005829">
    <property type="term" value="C:cytosol"/>
    <property type="evidence" value="ECO:0007669"/>
    <property type="project" value="TreeGrafter"/>
</dbReference>
<dbReference type="InterPro" id="IPR020536">
    <property type="entry name" value="ThiI_AANH"/>
</dbReference>
<dbReference type="Pfam" id="PF22025">
    <property type="entry name" value="ThiI_fer"/>
    <property type="match status" value="1"/>
</dbReference>
<dbReference type="SMART" id="SM00981">
    <property type="entry name" value="THUMP"/>
    <property type="match status" value="1"/>
</dbReference>
<dbReference type="Gene3D" id="3.40.50.620">
    <property type="entry name" value="HUPs"/>
    <property type="match status" value="1"/>
</dbReference>
<dbReference type="PANTHER" id="PTHR43209">
    <property type="entry name" value="TRNA SULFURTRANSFERASE"/>
    <property type="match status" value="1"/>
</dbReference>
<dbReference type="InterPro" id="IPR050102">
    <property type="entry name" value="tRNA_sulfurtransferase_ThiI"/>
</dbReference>
<feature type="non-terminal residue" evidence="4">
    <location>
        <position position="272"/>
    </location>
</feature>
<reference evidence="4" key="2">
    <citation type="journal article" date="2014" name="ISME J.">
        <title>Microbial stratification in low pH oxic and suboxic macroscopic growths along an acid mine drainage.</title>
        <authorList>
            <person name="Mendez-Garcia C."/>
            <person name="Mesa V."/>
            <person name="Sprenger R.R."/>
            <person name="Richter M."/>
            <person name="Diez M.S."/>
            <person name="Solano J."/>
            <person name="Bargiela R."/>
            <person name="Golyshina O.V."/>
            <person name="Manteca A."/>
            <person name="Ramos J.L."/>
            <person name="Gallego J.R."/>
            <person name="Llorente I."/>
            <person name="Martins Dos Santos V.A."/>
            <person name="Jensen O.N."/>
            <person name="Pelaez A.I."/>
            <person name="Sanchez J."/>
            <person name="Ferrer M."/>
        </authorList>
    </citation>
    <scope>NUCLEOTIDE SEQUENCE</scope>
</reference>
<dbReference type="PANTHER" id="PTHR43209:SF1">
    <property type="entry name" value="TRNA SULFURTRANSFERASE"/>
    <property type="match status" value="1"/>
</dbReference>
<dbReference type="GO" id="GO:0052837">
    <property type="term" value="P:thiazole biosynthetic process"/>
    <property type="evidence" value="ECO:0007669"/>
    <property type="project" value="TreeGrafter"/>
</dbReference>
<dbReference type="Pfam" id="PF02926">
    <property type="entry name" value="THUMP"/>
    <property type="match status" value="1"/>
</dbReference>
<dbReference type="GO" id="GO:0004810">
    <property type="term" value="F:CCA tRNA nucleotidyltransferase activity"/>
    <property type="evidence" value="ECO:0007669"/>
    <property type="project" value="InterPro"/>
</dbReference>
<dbReference type="CDD" id="cd11716">
    <property type="entry name" value="THUMP_ThiI"/>
    <property type="match status" value="1"/>
</dbReference>
<comment type="caution">
    <text evidence="4">The sequence shown here is derived from an EMBL/GenBank/DDBJ whole genome shotgun (WGS) entry which is preliminary data.</text>
</comment>
<name>T1B9I0_9ZZZZ</name>
<dbReference type="SUPFAM" id="SSF52402">
    <property type="entry name" value="Adenine nucleotide alpha hydrolases-like"/>
    <property type="match status" value="1"/>
</dbReference>
<dbReference type="PROSITE" id="PS51165">
    <property type="entry name" value="THUMP"/>
    <property type="match status" value="1"/>
</dbReference>
<sequence length="272" mass="30348">MPIFIVRYSEIGLKGPRKRSEMERRLLKNIGASLGDRDDLRIWRERGRIFLEAPDSLKQLVSSSLPTVFGIKSFSECTMIDFTSFEDLVEKSRDFFVRSTISRMFAVRATRTGMHDFTSIDVERKLGEALLPESLGVDLEHPDFTARLDIREKKAYLYNSVTPGAGGFPLGTQGRMVSLVSGGIDSPVAAWMMMKRGSVQDIVFCSLAHPIDTAEFIRSIEPLIDRWSHGSDPAIHIFNGTPLIDLMAGGEGFAHPNVGFKKFLYELAAAVN</sequence>
<dbReference type="EMBL" id="AUZZ01005435">
    <property type="protein sequence ID" value="EQD49674.1"/>
    <property type="molecule type" value="Genomic_DNA"/>
</dbReference>
<accession>T1B9I0</accession>
<evidence type="ECO:0000259" key="3">
    <source>
        <dbReference type="PROSITE" id="PS51165"/>
    </source>
</evidence>
<dbReference type="InterPro" id="IPR004114">
    <property type="entry name" value="THUMP_dom"/>
</dbReference>
<feature type="domain" description="THUMP" evidence="3">
    <location>
        <begin position="59"/>
        <end position="161"/>
    </location>
</feature>
<evidence type="ECO:0000256" key="1">
    <source>
        <dbReference type="ARBA" id="ARBA00022741"/>
    </source>
</evidence>
<evidence type="ECO:0000313" key="4">
    <source>
        <dbReference type="EMBL" id="EQD49674.1"/>
    </source>
</evidence>
<dbReference type="InterPro" id="IPR049962">
    <property type="entry name" value="THUMP_ThiI"/>
</dbReference>
<evidence type="ECO:0000256" key="2">
    <source>
        <dbReference type="ARBA" id="ARBA00022840"/>
    </source>
</evidence>